<comment type="caution">
    <text evidence="2">The sequence shown here is derived from an EMBL/GenBank/DDBJ whole genome shotgun (WGS) entry which is preliminary data.</text>
</comment>
<dbReference type="EMBL" id="QFGA01000002">
    <property type="protein sequence ID" value="TEB05391.1"/>
    <property type="molecule type" value="Genomic_DNA"/>
</dbReference>
<evidence type="ECO:0000313" key="2">
    <source>
        <dbReference type="EMBL" id="TEB05391.1"/>
    </source>
</evidence>
<keyword evidence="3" id="KW-1185">Reference proteome</keyword>
<gene>
    <name evidence="2" type="ORF">Psch_02432</name>
</gene>
<protein>
    <recommendedName>
        <fullName evidence="1">SiaC family regulatory phosphoprotein domain-containing protein</fullName>
    </recommendedName>
</protein>
<reference evidence="2 3" key="1">
    <citation type="journal article" date="2018" name="Environ. Microbiol.">
        <title>Novel energy conservation strategies and behaviour of Pelotomaculum schinkii driving syntrophic propionate catabolism.</title>
        <authorList>
            <person name="Hidalgo-Ahumada C.A.P."/>
            <person name="Nobu M.K."/>
            <person name="Narihiro T."/>
            <person name="Tamaki H."/>
            <person name="Liu W.T."/>
            <person name="Kamagata Y."/>
            <person name="Stams A.J.M."/>
            <person name="Imachi H."/>
            <person name="Sousa D.Z."/>
        </authorList>
    </citation>
    <scope>NUCLEOTIDE SEQUENCE [LARGE SCALE GENOMIC DNA]</scope>
    <source>
        <strain evidence="2 3">HH</strain>
    </source>
</reference>
<dbReference type="InterPro" id="IPR018530">
    <property type="entry name" value="SiaC"/>
</dbReference>
<accession>A0A4Y7R9R2</accession>
<evidence type="ECO:0000259" key="1">
    <source>
        <dbReference type="Pfam" id="PF09345"/>
    </source>
</evidence>
<evidence type="ECO:0000313" key="3">
    <source>
        <dbReference type="Proteomes" id="UP000298324"/>
    </source>
</evidence>
<dbReference type="RefSeq" id="WP_190240460.1">
    <property type="nucleotide sequence ID" value="NZ_QFGA01000002.1"/>
</dbReference>
<dbReference type="AlphaFoldDB" id="A0A4Y7R9R2"/>
<dbReference type="Proteomes" id="UP000298324">
    <property type="component" value="Unassembled WGS sequence"/>
</dbReference>
<dbReference type="Pfam" id="PF09345">
    <property type="entry name" value="SiaC"/>
    <property type="match status" value="1"/>
</dbReference>
<name>A0A4Y7R9R2_9FIRM</name>
<proteinExistence type="predicted"/>
<feature type="domain" description="SiaC family regulatory phosphoprotein" evidence="1">
    <location>
        <begin position="6"/>
        <end position="121"/>
    </location>
</feature>
<sequence length="123" mass="14134">MVGINIEATKSTPEIKFAGNTLTIKGQSYPENSVGFYAPVFAWVDEYLEELDEGKAIFEFNLIYINTSSSKCMMDFIDKLQEAFSRGKQVMIKWYCDPDNESLLECAEEFKEDVEFPFEIILV</sequence>
<organism evidence="2 3">
    <name type="scientific">Pelotomaculum schinkii</name>
    <dbReference type="NCBI Taxonomy" id="78350"/>
    <lineage>
        <taxon>Bacteria</taxon>
        <taxon>Bacillati</taxon>
        <taxon>Bacillota</taxon>
        <taxon>Clostridia</taxon>
        <taxon>Eubacteriales</taxon>
        <taxon>Desulfotomaculaceae</taxon>
        <taxon>Pelotomaculum</taxon>
    </lineage>
</organism>